<dbReference type="GO" id="GO:0034975">
    <property type="term" value="P:protein folding in endoplasmic reticulum"/>
    <property type="evidence" value="ECO:0007669"/>
    <property type="project" value="TreeGrafter"/>
</dbReference>
<dbReference type="OMA" id="PFAHFQH"/>
<evidence type="ECO:0000313" key="11">
    <source>
        <dbReference type="Proteomes" id="UP000198287"/>
    </source>
</evidence>
<dbReference type="Gene3D" id="1.25.40.10">
    <property type="entry name" value="Tetratricopeptide repeat domain"/>
    <property type="match status" value="1"/>
</dbReference>
<evidence type="ECO:0000256" key="5">
    <source>
        <dbReference type="ARBA" id="ARBA00022824"/>
    </source>
</evidence>
<dbReference type="AlphaFoldDB" id="A0A226CXF9"/>
<dbReference type="GO" id="GO:0051787">
    <property type="term" value="F:misfolded protein binding"/>
    <property type="evidence" value="ECO:0007669"/>
    <property type="project" value="TreeGrafter"/>
</dbReference>
<feature type="repeat" description="TPR" evidence="6">
    <location>
        <begin position="36"/>
        <end position="69"/>
    </location>
</feature>
<dbReference type="InterPro" id="IPR036869">
    <property type="entry name" value="J_dom_sf"/>
</dbReference>
<organism evidence="10 11">
    <name type="scientific">Folsomia candida</name>
    <name type="common">Springtail</name>
    <dbReference type="NCBI Taxonomy" id="158441"/>
    <lineage>
        <taxon>Eukaryota</taxon>
        <taxon>Metazoa</taxon>
        <taxon>Ecdysozoa</taxon>
        <taxon>Arthropoda</taxon>
        <taxon>Hexapoda</taxon>
        <taxon>Collembola</taxon>
        <taxon>Entomobryomorpha</taxon>
        <taxon>Isotomoidea</taxon>
        <taxon>Isotomidae</taxon>
        <taxon>Proisotominae</taxon>
        <taxon>Folsomia</taxon>
    </lineage>
</organism>
<sequence length="494" mass="57042">MQLEIPFVKMDIFAILVWCLTLMGYPGVNSGSPEDVNKHLEMGRIHLENRQFADALTHYHAAVEGDPENYQTYYRRALVFMALGKYNQALKDLDKVIDLKFDFTTAILQRANLLLKQGKLEDAHVDYERVLTRDPDNYEASQGYSSADEMRRAVIDARYFVEMNDCGSAVEILSRIIDIAPWDAELRMMRSNCYMDLGDATHAIMDLRFTTKLNNDDTDGLYRLSSILYQLGEVDNSLKEIRECLKLDPEHQYCFPLYKKLKKLDKLLQEAESAGEKQEFGECVDDIKKAFKVDSKLPQLVDLKLRHKLCWCHLKNNEGSLAVDHCSKALEIREDLEILCDRAEAYLLNDLFSEALEDYRRALEFDEDNRRAKEGMQRTQKLQKQASKRDYYKILGIKRSATKPEIVKAYRKAAQKWHPDNYPDGDDKKIAEKKFIDIAAAKEVLTDPEKRAKFDQGEDPLDPEQQNGGGGQGFNPFAHFHQFNQGGFHFKFQT</sequence>
<gene>
    <name evidence="10" type="ORF">Fcan01_27574</name>
</gene>
<dbReference type="STRING" id="158441.A0A226CXF9"/>
<reference evidence="10 11" key="1">
    <citation type="submission" date="2015-12" db="EMBL/GenBank/DDBJ databases">
        <title>The genome of Folsomia candida.</title>
        <authorList>
            <person name="Faddeeva A."/>
            <person name="Derks M.F."/>
            <person name="Anvar Y."/>
            <person name="Smit S."/>
            <person name="Van Straalen N."/>
            <person name="Roelofs D."/>
        </authorList>
    </citation>
    <scope>NUCLEOTIDE SEQUENCE [LARGE SCALE GENOMIC DNA]</scope>
    <source>
        <strain evidence="10 11">VU population</strain>
        <tissue evidence="10">Whole body</tissue>
    </source>
</reference>
<evidence type="ECO:0000256" key="2">
    <source>
        <dbReference type="ARBA" id="ARBA00022729"/>
    </source>
</evidence>
<dbReference type="SUPFAM" id="SSF48452">
    <property type="entry name" value="TPR-like"/>
    <property type="match status" value="1"/>
</dbReference>
<evidence type="ECO:0000256" key="6">
    <source>
        <dbReference type="PROSITE-ProRule" id="PRU00339"/>
    </source>
</evidence>
<feature type="chain" id="PRO_5013393545" evidence="8">
    <location>
        <begin position="31"/>
        <end position="494"/>
    </location>
</feature>
<evidence type="ECO:0000256" key="1">
    <source>
        <dbReference type="ARBA" id="ARBA00004319"/>
    </source>
</evidence>
<feature type="signal peptide" evidence="8">
    <location>
        <begin position="1"/>
        <end position="30"/>
    </location>
</feature>
<dbReference type="Gene3D" id="1.10.287.110">
    <property type="entry name" value="DnaJ domain"/>
    <property type="match status" value="1"/>
</dbReference>
<dbReference type="InterPro" id="IPR011990">
    <property type="entry name" value="TPR-like_helical_dom_sf"/>
</dbReference>
<evidence type="ECO:0000313" key="10">
    <source>
        <dbReference type="EMBL" id="OXA37649.1"/>
    </source>
</evidence>
<dbReference type="SMART" id="SM00028">
    <property type="entry name" value="TPR"/>
    <property type="match status" value="8"/>
</dbReference>
<keyword evidence="5" id="KW-0256">Endoplasmic reticulum</keyword>
<dbReference type="FunFam" id="1.10.287.110:FF:000015">
    <property type="entry name" value="dnaJ homolog subfamily C member 3"/>
    <property type="match status" value="1"/>
</dbReference>
<comment type="caution">
    <text evidence="10">The sequence shown here is derived from an EMBL/GenBank/DDBJ whole genome shotgun (WGS) entry which is preliminary data.</text>
</comment>
<dbReference type="CDD" id="cd06257">
    <property type="entry name" value="DnaJ"/>
    <property type="match status" value="1"/>
</dbReference>
<accession>A0A226CXF9</accession>
<dbReference type="FunFam" id="1.25.40.10:FF:000224">
    <property type="entry name" value="DnaJ and TPR domain protein"/>
    <property type="match status" value="1"/>
</dbReference>
<evidence type="ECO:0000256" key="4">
    <source>
        <dbReference type="ARBA" id="ARBA00022803"/>
    </source>
</evidence>
<dbReference type="GO" id="GO:0005788">
    <property type="term" value="C:endoplasmic reticulum lumen"/>
    <property type="evidence" value="ECO:0007669"/>
    <property type="project" value="UniProtKB-SubCell"/>
</dbReference>
<feature type="compositionally biased region" description="Basic and acidic residues" evidence="7">
    <location>
        <begin position="447"/>
        <end position="456"/>
    </location>
</feature>
<dbReference type="SUPFAM" id="SSF46565">
    <property type="entry name" value="Chaperone J-domain"/>
    <property type="match status" value="1"/>
</dbReference>
<dbReference type="GO" id="GO:0051087">
    <property type="term" value="F:protein-folding chaperone binding"/>
    <property type="evidence" value="ECO:0007669"/>
    <property type="project" value="TreeGrafter"/>
</dbReference>
<dbReference type="Pfam" id="PF00226">
    <property type="entry name" value="DnaJ"/>
    <property type="match status" value="1"/>
</dbReference>
<comment type="subcellular location">
    <subcellularLocation>
        <location evidence="1">Endoplasmic reticulum lumen</location>
    </subcellularLocation>
</comment>
<dbReference type="Pfam" id="PF13432">
    <property type="entry name" value="TPR_16"/>
    <property type="match status" value="2"/>
</dbReference>
<dbReference type="SMART" id="SM00271">
    <property type="entry name" value="DnaJ"/>
    <property type="match status" value="1"/>
</dbReference>
<dbReference type="PANTHER" id="PTHR44140:SF2">
    <property type="entry name" value="LD25575P"/>
    <property type="match status" value="1"/>
</dbReference>
<name>A0A226CXF9_FOLCA</name>
<keyword evidence="4 6" id="KW-0802">TPR repeat</keyword>
<dbReference type="OrthoDB" id="1726119at2759"/>
<dbReference type="InterPro" id="IPR051727">
    <property type="entry name" value="DnaJ_C3_Co-chaperones"/>
</dbReference>
<dbReference type="Proteomes" id="UP000198287">
    <property type="component" value="Unassembled WGS sequence"/>
</dbReference>
<keyword evidence="2 8" id="KW-0732">Signal</keyword>
<feature type="repeat" description="TPR" evidence="6">
    <location>
        <begin position="336"/>
        <end position="369"/>
    </location>
</feature>
<feature type="repeat" description="TPR" evidence="6">
    <location>
        <begin position="70"/>
        <end position="103"/>
    </location>
</feature>
<proteinExistence type="predicted"/>
<feature type="repeat" description="TPR" evidence="6">
    <location>
        <begin position="104"/>
        <end position="137"/>
    </location>
</feature>
<dbReference type="PROSITE" id="PS50076">
    <property type="entry name" value="DNAJ_2"/>
    <property type="match status" value="1"/>
</dbReference>
<protein>
    <submittedName>
        <fullName evidence="10">DnaJ subfamily C member 3</fullName>
    </submittedName>
</protein>
<evidence type="ECO:0000256" key="3">
    <source>
        <dbReference type="ARBA" id="ARBA00022737"/>
    </source>
</evidence>
<keyword evidence="3" id="KW-0677">Repeat</keyword>
<dbReference type="PANTHER" id="PTHR44140">
    <property type="entry name" value="LD25575P"/>
    <property type="match status" value="1"/>
</dbReference>
<feature type="repeat" description="TPR" evidence="6">
    <location>
        <begin position="218"/>
        <end position="251"/>
    </location>
</feature>
<dbReference type="EMBL" id="LNIX01000054">
    <property type="protein sequence ID" value="OXA37649.1"/>
    <property type="molecule type" value="Genomic_DNA"/>
</dbReference>
<feature type="region of interest" description="Disordered" evidence="7">
    <location>
        <begin position="447"/>
        <end position="478"/>
    </location>
</feature>
<evidence type="ECO:0000256" key="8">
    <source>
        <dbReference type="SAM" id="SignalP"/>
    </source>
</evidence>
<evidence type="ECO:0000259" key="9">
    <source>
        <dbReference type="PROSITE" id="PS50076"/>
    </source>
</evidence>
<evidence type="ECO:0000256" key="7">
    <source>
        <dbReference type="SAM" id="MobiDB-lite"/>
    </source>
</evidence>
<dbReference type="InterPro" id="IPR019734">
    <property type="entry name" value="TPR_rpt"/>
</dbReference>
<keyword evidence="11" id="KW-1185">Reference proteome</keyword>
<dbReference type="PROSITE" id="PS50005">
    <property type="entry name" value="TPR"/>
    <property type="match status" value="5"/>
</dbReference>
<dbReference type="InterPro" id="IPR001623">
    <property type="entry name" value="DnaJ_domain"/>
</dbReference>
<dbReference type="PRINTS" id="PR00625">
    <property type="entry name" value="JDOMAIN"/>
</dbReference>
<feature type="domain" description="J" evidence="9">
    <location>
        <begin position="390"/>
        <end position="458"/>
    </location>
</feature>
<dbReference type="Pfam" id="PF13181">
    <property type="entry name" value="TPR_8"/>
    <property type="match status" value="2"/>
</dbReference>